<dbReference type="Pfam" id="PF00581">
    <property type="entry name" value="Rhodanese"/>
    <property type="match status" value="1"/>
</dbReference>
<keyword evidence="8" id="KW-1185">Reference proteome</keyword>
<dbReference type="GO" id="GO:0005829">
    <property type="term" value="C:cytosol"/>
    <property type="evidence" value="ECO:0007669"/>
    <property type="project" value="GOC"/>
</dbReference>
<dbReference type="Gene3D" id="3.40.250.10">
    <property type="entry name" value="Rhodanese-like domain"/>
    <property type="match status" value="1"/>
</dbReference>
<dbReference type="Proteomes" id="UP000887540">
    <property type="component" value="Unplaced"/>
</dbReference>
<dbReference type="InterPro" id="IPR045799">
    <property type="entry name" value="TBC1D23_C"/>
</dbReference>
<evidence type="ECO:0000313" key="8">
    <source>
        <dbReference type="Proteomes" id="UP000887540"/>
    </source>
</evidence>
<dbReference type="InterPro" id="IPR001763">
    <property type="entry name" value="Rhodanese-like_dom"/>
</dbReference>
<organism evidence="8 9">
    <name type="scientific">Acrobeloides nanus</name>
    <dbReference type="NCBI Taxonomy" id="290746"/>
    <lineage>
        <taxon>Eukaryota</taxon>
        <taxon>Metazoa</taxon>
        <taxon>Ecdysozoa</taxon>
        <taxon>Nematoda</taxon>
        <taxon>Chromadorea</taxon>
        <taxon>Rhabditida</taxon>
        <taxon>Tylenchina</taxon>
        <taxon>Cephalobomorpha</taxon>
        <taxon>Cephaloboidea</taxon>
        <taxon>Cephalobidae</taxon>
        <taxon>Acrobeloides</taxon>
    </lineage>
</organism>
<dbReference type="Gene3D" id="1.10.472.80">
    <property type="entry name" value="Ypt/Rab-GAP domain of gyp1p, domain 3"/>
    <property type="match status" value="1"/>
</dbReference>
<dbReference type="InterPro" id="IPR035969">
    <property type="entry name" value="Rab-GAP_TBC_sf"/>
</dbReference>
<dbReference type="GO" id="GO:0099041">
    <property type="term" value="P:vesicle tethering to Golgi"/>
    <property type="evidence" value="ECO:0007669"/>
    <property type="project" value="TreeGrafter"/>
</dbReference>
<dbReference type="WBParaSite" id="ACRNAN_scaffold3706.g15936.t1">
    <property type="protein sequence ID" value="ACRNAN_scaffold3706.g15936.t1"/>
    <property type="gene ID" value="ACRNAN_scaffold3706.g15936"/>
</dbReference>
<dbReference type="PROSITE" id="PS50206">
    <property type="entry name" value="RHODANESE_3"/>
    <property type="match status" value="1"/>
</dbReference>
<evidence type="ECO:0000256" key="2">
    <source>
        <dbReference type="ARBA" id="ARBA00014207"/>
    </source>
</evidence>
<evidence type="ECO:0000256" key="4">
    <source>
        <dbReference type="ARBA" id="ARBA00023034"/>
    </source>
</evidence>
<dbReference type="SUPFAM" id="SSF52821">
    <property type="entry name" value="Rhodanese/Cell cycle control phosphatase"/>
    <property type="match status" value="1"/>
</dbReference>
<dbReference type="Pfam" id="PF00566">
    <property type="entry name" value="RabGAP-TBC"/>
    <property type="match status" value="1"/>
</dbReference>
<feature type="domain" description="Rab-GAP TBC" evidence="6">
    <location>
        <begin position="52"/>
        <end position="228"/>
    </location>
</feature>
<protein>
    <recommendedName>
        <fullName evidence="2">TBC1 domain family member 23</fullName>
    </recommendedName>
</protein>
<dbReference type="GO" id="GO:0042147">
    <property type="term" value="P:retrograde transport, endosome to Golgi"/>
    <property type="evidence" value="ECO:0007669"/>
    <property type="project" value="InterPro"/>
</dbReference>
<comment type="subcellular location">
    <subcellularLocation>
        <location evidence="1">Golgi apparatus</location>
        <location evidence="1">trans-Golgi network</location>
    </subcellularLocation>
</comment>
<dbReference type="PANTHER" id="PTHR13297:SF5">
    <property type="entry name" value="TBC1 DOMAIN FAMILY MEMBER 23"/>
    <property type="match status" value="1"/>
</dbReference>
<dbReference type="PANTHER" id="PTHR13297">
    <property type="entry name" value="TBC1 DOMAIN FAMILY MEMBER 23-RELATED"/>
    <property type="match status" value="1"/>
</dbReference>
<keyword evidence="4" id="KW-0333">Golgi apparatus</keyword>
<evidence type="ECO:0000259" key="7">
    <source>
        <dbReference type="PROSITE" id="PS50206"/>
    </source>
</evidence>
<evidence type="ECO:0000259" key="6">
    <source>
        <dbReference type="PROSITE" id="PS50086"/>
    </source>
</evidence>
<dbReference type="PROSITE" id="PS50086">
    <property type="entry name" value="TBC_RABGAP"/>
    <property type="match status" value="1"/>
</dbReference>
<evidence type="ECO:0000256" key="1">
    <source>
        <dbReference type="ARBA" id="ARBA00004601"/>
    </source>
</evidence>
<dbReference type="InterPro" id="IPR036873">
    <property type="entry name" value="Rhodanese-like_dom_sf"/>
</dbReference>
<dbReference type="AlphaFoldDB" id="A0A914DS92"/>
<accession>A0A914DS92</accession>
<reference evidence="9" key="1">
    <citation type="submission" date="2022-11" db="UniProtKB">
        <authorList>
            <consortium name="WormBaseParasite"/>
        </authorList>
    </citation>
    <scope>IDENTIFICATION</scope>
</reference>
<evidence type="ECO:0000313" key="9">
    <source>
        <dbReference type="WBParaSite" id="ACRNAN_scaffold3706.g15936.t1"/>
    </source>
</evidence>
<dbReference type="GO" id="GO:0005802">
    <property type="term" value="C:trans-Golgi network"/>
    <property type="evidence" value="ECO:0007669"/>
    <property type="project" value="TreeGrafter"/>
</dbReference>
<evidence type="ECO:0000256" key="3">
    <source>
        <dbReference type="ARBA" id="ARBA00022473"/>
    </source>
</evidence>
<dbReference type="InterPro" id="IPR039755">
    <property type="entry name" value="TBC1D23"/>
</dbReference>
<dbReference type="InterPro" id="IPR000195">
    <property type="entry name" value="Rab-GAP-TBC_dom"/>
</dbReference>
<keyword evidence="3" id="KW-0217">Developmental protein</keyword>
<feature type="region of interest" description="Disordered" evidence="5">
    <location>
        <begin position="1"/>
        <end position="57"/>
    </location>
</feature>
<dbReference type="Pfam" id="PF19430">
    <property type="entry name" value="TBC1D23_C"/>
    <property type="match status" value="1"/>
</dbReference>
<dbReference type="CDD" id="cd20788">
    <property type="entry name" value="TBC1D23_C-like"/>
    <property type="match status" value="1"/>
</dbReference>
<dbReference type="SUPFAM" id="SSF47923">
    <property type="entry name" value="Ypt/Rab-GAP domain of gyp1p"/>
    <property type="match status" value="1"/>
</dbReference>
<evidence type="ECO:0000256" key="5">
    <source>
        <dbReference type="SAM" id="MobiDB-lite"/>
    </source>
</evidence>
<proteinExistence type="predicted"/>
<feature type="domain" description="Rhodanese" evidence="7">
    <location>
        <begin position="339"/>
        <end position="445"/>
    </location>
</feature>
<sequence>MSQLEEDLEIISGKSTNSDDWVKEGSSEATSRDFSSPPVIVNDYKQKRGSASPEAQQRHDRWVNLLGVRNKPDPLMDWDQLYNLKNQSQLRKDCRVIVDKIDSDTVNVPQIESLITLYCKKRRLEYDLENGWLDIMEKLLYLPFDQSVLFNVFYAITTKYVPRTDQKSKVFDLFRLLMQYHDPELCTYMESLRIKPQQYVTSWFRTLLAKDTDLQLCWSIWDHYFEKGDPFLIFFIALVFVQYARDKILTIKNGQEAVELLKNAPSQMSVDDVGDLLDICYVDLNYTPVSIREDFHGMLFGSNLVDDFSDIPLNTLMCLPISVQELYKKAIDVTSPTTAAYTYFVIDTRSHKDFNAGSVPGSYNLSGKLLVDDPEKFQIAMKSLLQFKEESHPSDHICFIGSGLEEDDSYMMMVISRFLHQNIKHISYVDGGYKALHSMLKDTKNLEKLSNHFNPIECRECNAQDKAPASSGWSIMERMKQAMKNKTEVVRTKMHELIENSHAPPKEENIKHISSKDRYGKRYRNVQSVFSINDSPSSDDEFSFSDVEVPLSTEKLKWTDVIGKPEITDHFEGHEIMPNKTSVPCYIALSRTHMHVFHNAKDSPSFVHASTRRPLSSIMRVTSKKRIPEFLTFKFGYELPTGEAHINQVHCFVLPKAGDCAKAVKNAIIALKPNLLDD</sequence>
<name>A0A914DS92_9BILA</name>